<evidence type="ECO:0008006" key="5">
    <source>
        <dbReference type="Google" id="ProtNLM"/>
    </source>
</evidence>
<feature type="region of interest" description="Disordered" evidence="1">
    <location>
        <begin position="1"/>
        <end position="21"/>
    </location>
</feature>
<keyword evidence="4" id="KW-1185">Reference proteome</keyword>
<feature type="transmembrane region" description="Helical" evidence="2">
    <location>
        <begin position="394"/>
        <end position="419"/>
    </location>
</feature>
<feature type="transmembrane region" description="Helical" evidence="2">
    <location>
        <begin position="431"/>
        <end position="453"/>
    </location>
</feature>
<feature type="transmembrane region" description="Helical" evidence="2">
    <location>
        <begin position="109"/>
        <end position="128"/>
    </location>
</feature>
<feature type="transmembrane region" description="Helical" evidence="2">
    <location>
        <begin position="354"/>
        <end position="374"/>
    </location>
</feature>
<feature type="transmembrane region" description="Helical" evidence="2">
    <location>
        <begin position="292"/>
        <end position="311"/>
    </location>
</feature>
<feature type="transmembrane region" description="Helical" evidence="2">
    <location>
        <begin position="38"/>
        <end position="57"/>
    </location>
</feature>
<organism evidence="3 4">
    <name type="scientific">Blattamonas nauphoetae</name>
    <dbReference type="NCBI Taxonomy" id="2049346"/>
    <lineage>
        <taxon>Eukaryota</taxon>
        <taxon>Metamonada</taxon>
        <taxon>Preaxostyla</taxon>
        <taxon>Oxymonadida</taxon>
        <taxon>Blattamonas</taxon>
    </lineage>
</organism>
<evidence type="ECO:0000256" key="2">
    <source>
        <dbReference type="SAM" id="Phobius"/>
    </source>
</evidence>
<proteinExistence type="predicted"/>
<reference evidence="3 4" key="1">
    <citation type="journal article" date="2022" name="bioRxiv">
        <title>Genomics of Preaxostyla Flagellates Illuminates Evolutionary Transitions and the Path Towards Mitochondrial Loss.</title>
        <authorList>
            <person name="Novak L.V.F."/>
            <person name="Treitli S.C."/>
            <person name="Pyrih J."/>
            <person name="Halakuc P."/>
            <person name="Pipaliya S.V."/>
            <person name="Vacek V."/>
            <person name="Brzon O."/>
            <person name="Soukal P."/>
            <person name="Eme L."/>
            <person name="Dacks J.B."/>
            <person name="Karnkowska A."/>
            <person name="Elias M."/>
            <person name="Hampl V."/>
        </authorList>
    </citation>
    <scope>NUCLEOTIDE SEQUENCE [LARGE SCALE GENOMIC DNA]</scope>
    <source>
        <strain evidence="3">NAU3</strain>
        <tissue evidence="3">Gut</tissue>
    </source>
</reference>
<feature type="transmembrane region" description="Helical" evidence="2">
    <location>
        <begin position="327"/>
        <end position="348"/>
    </location>
</feature>
<comment type="caution">
    <text evidence="3">The sequence shown here is derived from an EMBL/GenBank/DDBJ whole genome shotgun (WGS) entry which is preliminary data.</text>
</comment>
<protein>
    <recommendedName>
        <fullName evidence="5">Transmembrane protein</fullName>
    </recommendedName>
</protein>
<dbReference type="Proteomes" id="UP001281761">
    <property type="component" value="Unassembled WGS sequence"/>
</dbReference>
<keyword evidence="2" id="KW-0812">Transmembrane</keyword>
<feature type="compositionally biased region" description="Low complexity" evidence="1">
    <location>
        <begin position="144"/>
        <end position="154"/>
    </location>
</feature>
<evidence type="ECO:0000313" key="4">
    <source>
        <dbReference type="Proteomes" id="UP001281761"/>
    </source>
</evidence>
<feature type="transmembrane region" description="Helical" evidence="2">
    <location>
        <begin position="77"/>
        <end position="97"/>
    </location>
</feature>
<keyword evidence="2" id="KW-0472">Membrane</keyword>
<evidence type="ECO:0000313" key="3">
    <source>
        <dbReference type="EMBL" id="KAK2953313.1"/>
    </source>
</evidence>
<gene>
    <name evidence="3" type="ORF">BLNAU_11776</name>
</gene>
<evidence type="ECO:0000256" key="1">
    <source>
        <dbReference type="SAM" id="MobiDB-lite"/>
    </source>
</evidence>
<name>A0ABQ9XPP1_9EUKA</name>
<sequence>MPRNRKESTVRSNDQDHPRNTDLTEELKEKRRPLFKDTCYVLLLLFIAPLLLYIPIYAADAMNEVKNGISPSYIFPWFIPDFLICVLIICLIILSIFHLGPSDAKKAKLCAVIASISVLLIVLFELSANRRFINQFFIDATSSQQSDNQQTSADHPLSPDEMEQPATDPAMEHSNEKTTPTQSDERSARQLENDHLLKVAKHIAETMPNFHPTTVRLVIQRISIDPKTPIPPRARIPIKTLVVAQLLLLLSFPAYFEKSSDNSILHDVVDVVLRLFVCLLPTLTALNGLQIIRVRWIFIPLPLLVLPLLRIDKATIPYRKSERPVNFFGPAIIVLYVSVFYLIGALIADGVLSWSFSVSTLPVSLLVVVVKMLVDLEDVFEEVSFSTKREKGCFSLLLCLIAVLFYILPFAVLHPMVLILTGFTPLNPFPWFYFDNLFCALIICFIILSIFHLGPSDAKKAKLCAVIASFYNKPGPSTYERVP</sequence>
<feature type="region of interest" description="Disordered" evidence="1">
    <location>
        <begin position="144"/>
        <end position="189"/>
    </location>
</feature>
<dbReference type="EMBL" id="JARBJD010000093">
    <property type="protein sequence ID" value="KAK2953313.1"/>
    <property type="molecule type" value="Genomic_DNA"/>
</dbReference>
<keyword evidence="2" id="KW-1133">Transmembrane helix</keyword>
<accession>A0ABQ9XPP1</accession>